<organism evidence="1 2">
    <name type="scientific">Gymnopilus dilepis</name>
    <dbReference type="NCBI Taxonomy" id="231916"/>
    <lineage>
        <taxon>Eukaryota</taxon>
        <taxon>Fungi</taxon>
        <taxon>Dikarya</taxon>
        <taxon>Basidiomycota</taxon>
        <taxon>Agaricomycotina</taxon>
        <taxon>Agaricomycetes</taxon>
        <taxon>Agaricomycetidae</taxon>
        <taxon>Agaricales</taxon>
        <taxon>Agaricineae</taxon>
        <taxon>Hymenogastraceae</taxon>
        <taxon>Gymnopilus</taxon>
    </lineage>
</organism>
<proteinExistence type="predicted"/>
<evidence type="ECO:0008006" key="3">
    <source>
        <dbReference type="Google" id="ProtNLM"/>
    </source>
</evidence>
<gene>
    <name evidence="1" type="ORF">CVT26_013156</name>
</gene>
<dbReference type="PANTHER" id="PTHR28152">
    <property type="entry name" value="HYDROXYACYL-THIOESTER DEHYDRATASE TYPE 2, MITOCHONDRIAL"/>
    <property type="match status" value="1"/>
</dbReference>
<dbReference type="SUPFAM" id="SSF54637">
    <property type="entry name" value="Thioesterase/thiol ester dehydrase-isomerase"/>
    <property type="match status" value="1"/>
</dbReference>
<reference evidence="1 2" key="1">
    <citation type="journal article" date="2018" name="Evol. Lett.">
        <title>Horizontal gene cluster transfer increased hallucinogenic mushroom diversity.</title>
        <authorList>
            <person name="Reynolds H.T."/>
            <person name="Vijayakumar V."/>
            <person name="Gluck-Thaler E."/>
            <person name="Korotkin H.B."/>
            <person name="Matheny P.B."/>
            <person name="Slot J.C."/>
        </authorList>
    </citation>
    <scope>NUCLEOTIDE SEQUENCE [LARGE SCALE GENOMIC DNA]</scope>
    <source>
        <strain evidence="1 2">SRW20</strain>
    </source>
</reference>
<dbReference type="Gene3D" id="3.10.129.10">
    <property type="entry name" value="Hotdog Thioesterase"/>
    <property type="match status" value="1"/>
</dbReference>
<protein>
    <recommendedName>
        <fullName evidence="3">N-terminal of MaoC-like dehydratase domain-containing protein</fullName>
    </recommendedName>
</protein>
<dbReference type="STRING" id="231916.A0A409WZW9"/>
<dbReference type="GO" id="GO:0019171">
    <property type="term" value="F:(3R)-hydroxyacyl-[acyl-carrier-protein] dehydratase activity"/>
    <property type="evidence" value="ECO:0007669"/>
    <property type="project" value="TreeGrafter"/>
</dbReference>
<dbReference type="InterPro" id="IPR052741">
    <property type="entry name" value="Mitochondrial_HTD2"/>
</dbReference>
<dbReference type="InParanoid" id="A0A409WZW9"/>
<evidence type="ECO:0000313" key="2">
    <source>
        <dbReference type="Proteomes" id="UP000284706"/>
    </source>
</evidence>
<dbReference type="PANTHER" id="PTHR28152:SF1">
    <property type="entry name" value="HYDROXYACYL-THIOESTER DEHYDRATASE TYPE 2, MITOCHONDRIAL"/>
    <property type="match status" value="1"/>
</dbReference>
<dbReference type="FunCoup" id="A0A409WZW9">
    <property type="interactions" value="143"/>
</dbReference>
<accession>A0A409WZW9</accession>
<dbReference type="GO" id="GO:0005739">
    <property type="term" value="C:mitochondrion"/>
    <property type="evidence" value="ECO:0007669"/>
    <property type="project" value="TreeGrafter"/>
</dbReference>
<dbReference type="OrthoDB" id="3257538at2759"/>
<dbReference type="Proteomes" id="UP000284706">
    <property type="component" value="Unassembled WGS sequence"/>
</dbReference>
<feature type="non-terminal residue" evidence="1">
    <location>
        <position position="287"/>
    </location>
</feature>
<comment type="caution">
    <text evidence="1">The sequence shown here is derived from an EMBL/GenBank/DDBJ whole genome shotgun (WGS) entry which is preliminary data.</text>
</comment>
<sequence length="287" mass="32743">MQSLGSCILRDIRIAPSHSFRGSRRCYSEVSLGSQAQTLEQWIASPPQHSNVDSLSSEHLADLYITLPTRDGTRKTYEAPQGGTPLPYGHHLAFFHARRAEDQLRADGTDEDISPPPPFSKRMWAGGKITWNNEVPLLIDRRTTARSSVAKAEKKGFDKGKPMVFVTQKIEYTQDLAQRTPSVVEERAHVYFDAQIFANRKKVFDREGKLLKDIPTTVDFSLRYIPTPVTLFRYSALMFNAHHIHLDKEYCQREEGYPERVVHGPLTAQMLLETTLFHFPGLKLSRF</sequence>
<dbReference type="AlphaFoldDB" id="A0A409WZW9"/>
<name>A0A409WZW9_9AGAR</name>
<keyword evidence="2" id="KW-1185">Reference proteome</keyword>
<evidence type="ECO:0000313" key="1">
    <source>
        <dbReference type="EMBL" id="PPQ84075.1"/>
    </source>
</evidence>
<dbReference type="InterPro" id="IPR029069">
    <property type="entry name" value="HotDog_dom_sf"/>
</dbReference>
<dbReference type="EMBL" id="NHYE01004531">
    <property type="protein sequence ID" value="PPQ84075.1"/>
    <property type="molecule type" value="Genomic_DNA"/>
</dbReference>